<dbReference type="Proteomes" id="UP000077013">
    <property type="component" value="Unassembled WGS sequence"/>
</dbReference>
<accession>A0A167HMG1</accession>
<comment type="caution">
    <text evidence="1">The sequence shown here is derived from an EMBL/GenBank/DDBJ whole genome shotgun (WGS) entry which is preliminary data.</text>
</comment>
<name>A0A167HMG1_9FLAO</name>
<gene>
    <name evidence="1" type="ORF">ULVI_09315</name>
</gene>
<organism evidence="1 2">
    <name type="scientific">Cochleicola gelatinilyticus</name>
    <dbReference type="NCBI Taxonomy" id="1763537"/>
    <lineage>
        <taxon>Bacteria</taxon>
        <taxon>Pseudomonadati</taxon>
        <taxon>Bacteroidota</taxon>
        <taxon>Flavobacteriia</taxon>
        <taxon>Flavobacteriales</taxon>
        <taxon>Flavobacteriaceae</taxon>
        <taxon>Cochleicola</taxon>
    </lineage>
</organism>
<evidence type="ECO:0000313" key="1">
    <source>
        <dbReference type="EMBL" id="OAB78770.1"/>
    </source>
</evidence>
<dbReference type="OrthoDB" id="1444064at2"/>
<protein>
    <submittedName>
        <fullName evidence="1">Uncharacterized protein</fullName>
    </submittedName>
</protein>
<dbReference type="AlphaFoldDB" id="A0A167HMG1"/>
<sequence length="157" mass="19063">MPESEKKLLINKIISKFPNHFKEDLFNECYIELDSILKRFDPEKSNINTFSYKHLYFKCKHFINSLQINNESLDEIIFDEEGNGESKVNYLESVEDLQLRIETTDYILQHNKYLTEVERFIQDKYYKNRMSVKEIINVFYPYHLIKSKKTIYKILKK</sequence>
<reference evidence="1 2" key="1">
    <citation type="submission" date="2016-02" db="EMBL/GenBank/DDBJ databases">
        <title>Ulvibacter sp. LPB0005, isolated from Thais luteostoma.</title>
        <authorList>
            <person name="Shin S.-K."/>
            <person name="Yi H."/>
        </authorList>
    </citation>
    <scope>NUCLEOTIDE SEQUENCE [LARGE SCALE GENOMIC DNA]</scope>
    <source>
        <strain evidence="1 2">LPB0005</strain>
    </source>
</reference>
<proteinExistence type="predicted"/>
<keyword evidence="2" id="KW-1185">Reference proteome</keyword>
<evidence type="ECO:0000313" key="2">
    <source>
        <dbReference type="Proteomes" id="UP000077013"/>
    </source>
</evidence>
<dbReference type="STRING" id="1763537.ULVI_09315"/>
<dbReference type="EMBL" id="LRXL01000037">
    <property type="protein sequence ID" value="OAB78770.1"/>
    <property type="molecule type" value="Genomic_DNA"/>
</dbReference>
<dbReference type="RefSeq" id="WP_068592091.1">
    <property type="nucleotide sequence ID" value="NZ_LRXL01000037.1"/>
</dbReference>